<evidence type="ECO:0000313" key="1">
    <source>
        <dbReference type="EMBL" id="KAJ1159660.1"/>
    </source>
</evidence>
<accession>A0AAV7S664</accession>
<evidence type="ECO:0000313" key="2">
    <source>
        <dbReference type="Proteomes" id="UP001066276"/>
    </source>
</evidence>
<dbReference type="EMBL" id="JANPWB010000008">
    <property type="protein sequence ID" value="KAJ1159660.1"/>
    <property type="molecule type" value="Genomic_DNA"/>
</dbReference>
<sequence length="135" mass="14903">MDLEWNPGGVSYRLSVCGSLTPTFLSHECVRGYFLPAGNRLGSVYLEPAAGVAEAGALCAVGVSIGRLATWSWVWLRHEHRAYRQRRAPLRQVQSDTCMASLSTRARGGGLTLASQFTPKDPRLPARRHFINYVT</sequence>
<gene>
    <name evidence="1" type="ORF">NDU88_000165</name>
</gene>
<protein>
    <submittedName>
        <fullName evidence="1">Uncharacterized protein</fullName>
    </submittedName>
</protein>
<organism evidence="1 2">
    <name type="scientific">Pleurodeles waltl</name>
    <name type="common">Iberian ribbed newt</name>
    <dbReference type="NCBI Taxonomy" id="8319"/>
    <lineage>
        <taxon>Eukaryota</taxon>
        <taxon>Metazoa</taxon>
        <taxon>Chordata</taxon>
        <taxon>Craniata</taxon>
        <taxon>Vertebrata</taxon>
        <taxon>Euteleostomi</taxon>
        <taxon>Amphibia</taxon>
        <taxon>Batrachia</taxon>
        <taxon>Caudata</taxon>
        <taxon>Salamandroidea</taxon>
        <taxon>Salamandridae</taxon>
        <taxon>Pleurodelinae</taxon>
        <taxon>Pleurodeles</taxon>
    </lineage>
</organism>
<dbReference type="Proteomes" id="UP001066276">
    <property type="component" value="Chromosome 4_2"/>
</dbReference>
<proteinExistence type="predicted"/>
<dbReference type="AlphaFoldDB" id="A0AAV7S664"/>
<name>A0AAV7S664_PLEWA</name>
<keyword evidence="2" id="KW-1185">Reference proteome</keyword>
<reference evidence="1" key="1">
    <citation type="journal article" date="2022" name="bioRxiv">
        <title>Sequencing and chromosome-scale assembly of the giantPleurodeles waltlgenome.</title>
        <authorList>
            <person name="Brown T."/>
            <person name="Elewa A."/>
            <person name="Iarovenko S."/>
            <person name="Subramanian E."/>
            <person name="Araus A.J."/>
            <person name="Petzold A."/>
            <person name="Susuki M."/>
            <person name="Suzuki K.-i.T."/>
            <person name="Hayashi T."/>
            <person name="Toyoda A."/>
            <person name="Oliveira C."/>
            <person name="Osipova E."/>
            <person name="Leigh N.D."/>
            <person name="Simon A."/>
            <person name="Yun M.H."/>
        </authorList>
    </citation>
    <scope>NUCLEOTIDE SEQUENCE</scope>
    <source>
        <strain evidence="1">20211129_DDA</strain>
        <tissue evidence="1">Liver</tissue>
    </source>
</reference>
<comment type="caution">
    <text evidence="1">The sequence shown here is derived from an EMBL/GenBank/DDBJ whole genome shotgun (WGS) entry which is preliminary data.</text>
</comment>